<reference evidence="1 2" key="1">
    <citation type="submission" date="2020-08" db="EMBL/GenBank/DDBJ databases">
        <title>Cohnella phylogeny.</title>
        <authorList>
            <person name="Dunlap C."/>
        </authorList>
    </citation>
    <scope>NUCLEOTIDE SEQUENCE [LARGE SCALE GENOMIC DNA]</scope>
    <source>
        <strain evidence="1 2">CBP 2801</strain>
    </source>
</reference>
<sequence>MASHFDKYYASWVNEIPKQMYDNISRRSPTMKMLMKNKKSWDQGGDTIQPAIEYAYASNAGSYRGYDTLNIEPQQTVTDAEFRRKQLYASIVYNGYEVASSRGKNAIFSMAEIAMNGAETALFNLMATQIFADGTGNGGKDILGLPAAVDDGTNVAIYGGIDRTTNTFWKAQYDDSIGSITNDILTQYYVAASRGGLQNSPDFMVAGFTAWQAVNKVVSGRYETHSTVNDAGKMFGNLGFPFINFMGVPVVYDEYCPTGDLYMLNSDTIQLWTDPVINFKPSELVKPPNMDAKIGQIFWSGELVCTQPRANVHLKGITGAA</sequence>
<name>A0A7X0VVX0_9BACL</name>
<protein>
    <submittedName>
        <fullName evidence="1">Phage major capsid protein</fullName>
    </submittedName>
</protein>
<proteinExistence type="predicted"/>
<dbReference type="Proteomes" id="UP000564644">
    <property type="component" value="Unassembled WGS sequence"/>
</dbReference>
<dbReference type="RefSeq" id="WP_185129563.1">
    <property type="nucleotide sequence ID" value="NZ_JACJVO010000016.1"/>
</dbReference>
<organism evidence="1 2">
    <name type="scientific">Cohnella zeiphila</name>
    <dbReference type="NCBI Taxonomy" id="2761120"/>
    <lineage>
        <taxon>Bacteria</taxon>
        <taxon>Bacillati</taxon>
        <taxon>Bacillota</taxon>
        <taxon>Bacilli</taxon>
        <taxon>Bacillales</taxon>
        <taxon>Paenibacillaceae</taxon>
        <taxon>Cohnella</taxon>
    </lineage>
</organism>
<evidence type="ECO:0000313" key="2">
    <source>
        <dbReference type="Proteomes" id="UP000564644"/>
    </source>
</evidence>
<dbReference type="EMBL" id="JACJVO010000016">
    <property type="protein sequence ID" value="MBB6731890.1"/>
    <property type="molecule type" value="Genomic_DNA"/>
</dbReference>
<accession>A0A7X0VVX0</accession>
<dbReference type="AlphaFoldDB" id="A0A7X0VVX0"/>
<dbReference type="NCBIfam" id="NF033394">
    <property type="entry name" value="capsid_maj_Podo"/>
    <property type="match status" value="1"/>
</dbReference>
<dbReference type="InterPro" id="IPR049718">
    <property type="entry name" value="AKO59007-like"/>
</dbReference>
<comment type="caution">
    <text evidence="1">The sequence shown here is derived from an EMBL/GenBank/DDBJ whole genome shotgun (WGS) entry which is preliminary data.</text>
</comment>
<gene>
    <name evidence="1" type="ORF">H7C18_13295</name>
</gene>
<keyword evidence="2" id="KW-1185">Reference proteome</keyword>
<evidence type="ECO:0000313" key="1">
    <source>
        <dbReference type="EMBL" id="MBB6731890.1"/>
    </source>
</evidence>